<name>A0AAW9K8X3_CLOPF</name>
<evidence type="ECO:0000313" key="7">
    <source>
        <dbReference type="Proteomes" id="UP001288944"/>
    </source>
</evidence>
<feature type="non-terminal residue" evidence="6">
    <location>
        <position position="171"/>
    </location>
</feature>
<dbReference type="GO" id="GO:0005524">
    <property type="term" value="F:ATP binding"/>
    <property type="evidence" value="ECO:0007669"/>
    <property type="project" value="UniProtKB-KW"/>
</dbReference>
<evidence type="ECO:0000256" key="3">
    <source>
        <dbReference type="ARBA" id="ARBA00022806"/>
    </source>
</evidence>
<feature type="domain" description="UvrD-like helicase C-terminal" evidence="5">
    <location>
        <begin position="28"/>
        <end position="53"/>
    </location>
</feature>
<dbReference type="Gene3D" id="3.40.50.300">
    <property type="entry name" value="P-loop containing nucleotide triphosphate hydrolases"/>
    <property type="match status" value="1"/>
</dbReference>
<reference evidence="6" key="1">
    <citation type="submission" date="2019-11" db="EMBL/GenBank/DDBJ databases">
        <title>Characterization of Clostridium perfringens isolates from swine manure treated agricultural soils.</title>
        <authorList>
            <person name="Wushke S.T."/>
        </authorList>
    </citation>
    <scope>NUCLEOTIDE SEQUENCE</scope>
    <source>
        <strain evidence="6">X62</strain>
    </source>
</reference>
<keyword evidence="4" id="KW-0067">ATP-binding</keyword>
<sequence>LGPDYVDLERRNSYSTLAKEAIKKKILFETLSEEMRILYVAFTRAKEKLIITGATKNLEKSISKWASAAALDDYIIPPSEVLKGKSYLDWVGMAICKHRDGEKLRKYIEVNNSSVINDFSTWNIQMWTKNLLTVEKSEVAVDENGESDLFINSDINYIDKEIERRLNYRYN</sequence>
<evidence type="ECO:0000256" key="2">
    <source>
        <dbReference type="ARBA" id="ARBA00022801"/>
    </source>
</evidence>
<dbReference type="GO" id="GO:0004386">
    <property type="term" value="F:helicase activity"/>
    <property type="evidence" value="ECO:0007669"/>
    <property type="project" value="UniProtKB-KW"/>
</dbReference>
<accession>A0AAW9K8X3</accession>
<keyword evidence="3 6" id="KW-0347">Helicase</keyword>
<proteinExistence type="predicted"/>
<evidence type="ECO:0000256" key="1">
    <source>
        <dbReference type="ARBA" id="ARBA00022741"/>
    </source>
</evidence>
<dbReference type="Proteomes" id="UP001288944">
    <property type="component" value="Unassembled WGS sequence"/>
</dbReference>
<gene>
    <name evidence="6" type="ORF">GNF83_18065</name>
</gene>
<dbReference type="GO" id="GO:0016787">
    <property type="term" value="F:hydrolase activity"/>
    <property type="evidence" value="ECO:0007669"/>
    <property type="project" value="UniProtKB-KW"/>
</dbReference>
<dbReference type="InterPro" id="IPR014017">
    <property type="entry name" value="DNA_helicase_UvrD-like_C"/>
</dbReference>
<keyword evidence="2" id="KW-0378">Hydrolase</keyword>
<feature type="non-terminal residue" evidence="6">
    <location>
        <position position="1"/>
    </location>
</feature>
<dbReference type="EMBL" id="WNUR01000755">
    <property type="protein sequence ID" value="MDZ7543046.1"/>
    <property type="molecule type" value="Genomic_DNA"/>
</dbReference>
<evidence type="ECO:0000256" key="4">
    <source>
        <dbReference type="ARBA" id="ARBA00022840"/>
    </source>
</evidence>
<dbReference type="SUPFAM" id="SSF52540">
    <property type="entry name" value="P-loop containing nucleoside triphosphate hydrolases"/>
    <property type="match status" value="1"/>
</dbReference>
<protein>
    <submittedName>
        <fullName evidence="6">Helicase-exonuclease AddAB subunit AddA</fullName>
    </submittedName>
</protein>
<dbReference type="AlphaFoldDB" id="A0AAW9K8X3"/>
<comment type="caution">
    <text evidence="6">The sequence shown here is derived from an EMBL/GenBank/DDBJ whole genome shotgun (WGS) entry which is preliminary data.</text>
</comment>
<organism evidence="6 7">
    <name type="scientific">Clostridium perfringens</name>
    <dbReference type="NCBI Taxonomy" id="1502"/>
    <lineage>
        <taxon>Bacteria</taxon>
        <taxon>Bacillati</taxon>
        <taxon>Bacillota</taxon>
        <taxon>Clostridia</taxon>
        <taxon>Eubacteriales</taxon>
        <taxon>Clostridiaceae</taxon>
        <taxon>Clostridium</taxon>
    </lineage>
</organism>
<evidence type="ECO:0000313" key="6">
    <source>
        <dbReference type="EMBL" id="MDZ7543046.1"/>
    </source>
</evidence>
<evidence type="ECO:0000259" key="5">
    <source>
        <dbReference type="Pfam" id="PF13361"/>
    </source>
</evidence>
<dbReference type="Pfam" id="PF13361">
    <property type="entry name" value="UvrD_C"/>
    <property type="match status" value="1"/>
</dbReference>
<keyword evidence="1" id="KW-0547">Nucleotide-binding</keyword>
<dbReference type="InterPro" id="IPR027417">
    <property type="entry name" value="P-loop_NTPase"/>
</dbReference>